<gene>
    <name evidence="2" type="primary">LOC100376187</name>
</gene>
<dbReference type="SUPFAM" id="SSF51735">
    <property type="entry name" value="NAD(P)-binding Rossmann-fold domains"/>
    <property type="match status" value="1"/>
</dbReference>
<evidence type="ECO:0000313" key="1">
    <source>
        <dbReference type="Proteomes" id="UP000694865"/>
    </source>
</evidence>
<dbReference type="InterPro" id="IPR036291">
    <property type="entry name" value="NAD(P)-bd_dom_sf"/>
</dbReference>
<reference evidence="2" key="1">
    <citation type="submission" date="2025-08" db="UniProtKB">
        <authorList>
            <consortium name="RefSeq"/>
        </authorList>
    </citation>
    <scope>IDENTIFICATION</scope>
    <source>
        <tissue evidence="2">Testes</tissue>
    </source>
</reference>
<dbReference type="GeneID" id="100376187"/>
<name>A0ABM0MV85_SACKO</name>
<protein>
    <submittedName>
        <fullName evidence="2">Cinnamoyl-CoA reductase 2-like</fullName>
    </submittedName>
</protein>
<dbReference type="RefSeq" id="XP_006823926.1">
    <property type="nucleotide sequence ID" value="XM_006823863.1"/>
</dbReference>
<proteinExistence type="predicted"/>
<organism evidence="1 2">
    <name type="scientific">Saccoglossus kowalevskii</name>
    <name type="common">Acorn worm</name>
    <dbReference type="NCBI Taxonomy" id="10224"/>
    <lineage>
        <taxon>Eukaryota</taxon>
        <taxon>Metazoa</taxon>
        <taxon>Hemichordata</taxon>
        <taxon>Enteropneusta</taxon>
        <taxon>Harrimaniidae</taxon>
        <taxon>Saccoglossus</taxon>
    </lineage>
</organism>
<keyword evidence="1" id="KW-1185">Reference proteome</keyword>
<evidence type="ECO:0000313" key="2">
    <source>
        <dbReference type="RefSeq" id="XP_006823926.1"/>
    </source>
</evidence>
<sequence>MGPMLSGSDCTSMVVLKKLLQRQMPALAKINFAVVDVRDVAEGHVKAMTLPEAAGKRHIMCADNIWMKEIAIILEDEFKSQGYNVPTWVSPDIGIKFFALFDKNVRLVVSALGKVTVFDNARMREVLGVQPRSIKETVIDMSYSIIEGGFVPKKSKYHGPPKVEVKPTES</sequence>
<dbReference type="Gene3D" id="3.40.50.720">
    <property type="entry name" value="NAD(P)-binding Rossmann-like Domain"/>
    <property type="match status" value="1"/>
</dbReference>
<accession>A0ABM0MV85</accession>
<dbReference type="Proteomes" id="UP000694865">
    <property type="component" value="Unplaced"/>
</dbReference>